<dbReference type="Proteomes" id="UP000238220">
    <property type="component" value="Unassembled WGS sequence"/>
</dbReference>
<feature type="region of interest" description="Disordered" evidence="1">
    <location>
        <begin position="1"/>
        <end position="36"/>
    </location>
</feature>
<gene>
    <name evidence="3" type="ORF">C3942_12245</name>
</gene>
<dbReference type="AlphaFoldDB" id="A0A2S5TF83"/>
<evidence type="ECO:0000313" key="3">
    <source>
        <dbReference type="EMBL" id="PPE73567.1"/>
    </source>
</evidence>
<dbReference type="Gene3D" id="3.40.50.1820">
    <property type="entry name" value="alpha/beta hydrolase"/>
    <property type="match status" value="1"/>
</dbReference>
<keyword evidence="4" id="KW-1185">Reference proteome</keyword>
<evidence type="ECO:0000313" key="4">
    <source>
        <dbReference type="Proteomes" id="UP000238220"/>
    </source>
</evidence>
<dbReference type="SUPFAM" id="SSF53474">
    <property type="entry name" value="alpha/beta-Hydrolases"/>
    <property type="match status" value="1"/>
</dbReference>
<protein>
    <recommendedName>
        <fullName evidence="2">Serine aminopeptidase S33 domain-containing protein</fullName>
    </recommendedName>
</protein>
<evidence type="ECO:0000259" key="2">
    <source>
        <dbReference type="Pfam" id="PF12146"/>
    </source>
</evidence>
<evidence type="ECO:0000256" key="1">
    <source>
        <dbReference type="SAM" id="MobiDB-lite"/>
    </source>
</evidence>
<feature type="domain" description="Serine aminopeptidase S33" evidence="2">
    <location>
        <begin position="86"/>
        <end position="317"/>
    </location>
</feature>
<dbReference type="Pfam" id="PF12146">
    <property type="entry name" value="Hydrolase_4"/>
    <property type="match status" value="1"/>
</dbReference>
<organism evidence="3 4">
    <name type="scientific">Solimonas fluminis</name>
    <dbReference type="NCBI Taxonomy" id="2086571"/>
    <lineage>
        <taxon>Bacteria</taxon>
        <taxon>Pseudomonadati</taxon>
        <taxon>Pseudomonadota</taxon>
        <taxon>Gammaproteobacteria</taxon>
        <taxon>Nevskiales</taxon>
        <taxon>Nevskiaceae</taxon>
        <taxon>Solimonas</taxon>
    </lineage>
</organism>
<reference evidence="3 4" key="1">
    <citation type="submission" date="2018-02" db="EMBL/GenBank/DDBJ databases">
        <title>Genome sequencing of Solimonas sp. HR-BB.</title>
        <authorList>
            <person name="Lee Y."/>
            <person name="Jeon C.O."/>
        </authorList>
    </citation>
    <scope>NUCLEOTIDE SEQUENCE [LARGE SCALE GENOMIC DNA]</scope>
    <source>
        <strain evidence="3 4">HR-BB</strain>
    </source>
</reference>
<dbReference type="InterPro" id="IPR029058">
    <property type="entry name" value="AB_hydrolase_fold"/>
</dbReference>
<name>A0A2S5TF83_9GAMM</name>
<comment type="caution">
    <text evidence="3">The sequence shown here is derived from an EMBL/GenBank/DDBJ whole genome shotgun (WGS) entry which is preliminary data.</text>
</comment>
<sequence length="356" mass="39207">MRIDNVTDYSHSVPARGGLQTAAEDPSRAGSAPMNASAPAAPYWHRYYSTAEIERIRRVLQVRQLPSTGVTLHLDIYPQPRRGAPLLVLNHGGGGYGGLFVKLAMACHALGYTVVLPDQKGQGRSGGAMGDFTIDEAVQNIVDVARWARQEYGGTLYLGGGSVGSGLTYFAAAAMARDGDPPAAVLCHNLYDFGDPRTALEFTRFAVLARLPLLPPLFRALMRGLARLAPGLRLPYRPLAKFREMLDRRDWDGGFHELWRRDPHILTTVTARYFASVLGTPAAIPFEQNQAVPVLVTNPTRDRMVRPEVTRQSFLRLAGPRRYAELDFGHFSLQPEFTQQLARLADAWFKEHGAGG</sequence>
<dbReference type="InterPro" id="IPR022742">
    <property type="entry name" value="Hydrolase_4"/>
</dbReference>
<accession>A0A2S5TF83</accession>
<proteinExistence type="predicted"/>
<dbReference type="EMBL" id="PSNW01000006">
    <property type="protein sequence ID" value="PPE73567.1"/>
    <property type="molecule type" value="Genomic_DNA"/>
</dbReference>